<evidence type="ECO:0000313" key="8">
    <source>
        <dbReference type="EMBL" id="MCD7459418.1"/>
    </source>
</evidence>
<reference evidence="8 9" key="1">
    <citation type="journal article" date="2021" name="BMC Genomics">
        <title>Datura genome reveals duplications of psychoactive alkaloid biosynthetic genes and high mutation rate following tissue culture.</title>
        <authorList>
            <person name="Rajewski A."/>
            <person name="Carter-House D."/>
            <person name="Stajich J."/>
            <person name="Litt A."/>
        </authorList>
    </citation>
    <scope>NUCLEOTIDE SEQUENCE [LARGE SCALE GENOMIC DNA]</scope>
    <source>
        <strain evidence="8">AR-01</strain>
    </source>
</reference>
<feature type="transmembrane region" description="Helical" evidence="4">
    <location>
        <begin position="437"/>
        <end position="461"/>
    </location>
</feature>
<evidence type="ECO:0000259" key="7">
    <source>
        <dbReference type="PROSITE" id="PS50948"/>
    </source>
</evidence>
<gene>
    <name evidence="8" type="ORF">HAX54_040875</name>
</gene>
<evidence type="ECO:0000256" key="5">
    <source>
        <dbReference type="SAM" id="SignalP"/>
    </source>
</evidence>
<evidence type="ECO:0000256" key="2">
    <source>
        <dbReference type="ARBA" id="ARBA00023157"/>
    </source>
</evidence>
<keyword evidence="4" id="KW-1133">Transmembrane helix</keyword>
<dbReference type="CDD" id="cd01098">
    <property type="entry name" value="PAN_AP_plant"/>
    <property type="match status" value="1"/>
</dbReference>
<evidence type="ECO:0000313" key="9">
    <source>
        <dbReference type="Proteomes" id="UP000823775"/>
    </source>
</evidence>
<dbReference type="CDD" id="cd00028">
    <property type="entry name" value="B_lectin"/>
    <property type="match status" value="1"/>
</dbReference>
<accession>A0ABS8SKU5</accession>
<dbReference type="PANTHER" id="PTHR32444">
    <property type="entry name" value="BULB-TYPE LECTIN DOMAIN-CONTAINING PROTEIN"/>
    <property type="match status" value="1"/>
</dbReference>
<dbReference type="Gene3D" id="3.50.4.10">
    <property type="entry name" value="Hepatocyte Growth Factor"/>
    <property type="match status" value="1"/>
</dbReference>
<dbReference type="Gene3D" id="3.30.200.20">
    <property type="entry name" value="Phosphorylase Kinase, domain 1"/>
    <property type="match status" value="1"/>
</dbReference>
<sequence length="528" mass="58583">MDTFSFILLLCSLVFPQNVHGQGDTITTTQFIKDGDTIVSSGGTFVLGFFSPGDTSTNRYIGIWYNKTSVTTPVWVANRVAPLINKSGVLKVIHPGLIVLLNDTNATVWSTNSSRSIHNPVAQLLDTGNFVVRDADDDPNQENFLWQSFDYPSDTLLAGMKLGTDSATGLERFLTSWKSSDDPAPGDYTYHCDPTGYPQNLMRKGPNVTFRAGSWNGIRWSGAPNMVNNSIISFGMVMNSREIYYKYEMVNKSVISTFVIKPYGKAMRIIWIGKVQGWVNYHSADADDCDSYKLCGAYGTCNILSDPFCQCLDKFEPKHLDDWKRSDWSSGCVRKRPLNCTGDGFLKYSGVKLPDTRNSWFNETMTLDKCREFCLRNCSCMGYTNLDIRNGGSGCLLWIGELVDIRQLSASGQDIYIRMSASDIGYAGSSSKGKKNVILAVALPLLFALILLGLGVGLILYKHRRREDPVVTTRGRLGGHSNKNDNSNQSCPEDFELSLFDLSTITNATDNFSFVNKIGEGGYGQVYK</sequence>
<keyword evidence="2" id="KW-1015">Disulfide bond</keyword>
<dbReference type="InterPro" id="IPR000858">
    <property type="entry name" value="S_locus_glycoprot_dom"/>
</dbReference>
<dbReference type="PROSITE" id="PS50927">
    <property type="entry name" value="BULB_LECTIN"/>
    <property type="match status" value="1"/>
</dbReference>
<feature type="signal peptide" evidence="5">
    <location>
        <begin position="1"/>
        <end position="21"/>
    </location>
</feature>
<organism evidence="8 9">
    <name type="scientific">Datura stramonium</name>
    <name type="common">Jimsonweed</name>
    <name type="synonym">Common thornapple</name>
    <dbReference type="NCBI Taxonomy" id="4076"/>
    <lineage>
        <taxon>Eukaryota</taxon>
        <taxon>Viridiplantae</taxon>
        <taxon>Streptophyta</taxon>
        <taxon>Embryophyta</taxon>
        <taxon>Tracheophyta</taxon>
        <taxon>Spermatophyta</taxon>
        <taxon>Magnoliopsida</taxon>
        <taxon>eudicotyledons</taxon>
        <taxon>Gunneridae</taxon>
        <taxon>Pentapetalae</taxon>
        <taxon>asterids</taxon>
        <taxon>lamiids</taxon>
        <taxon>Solanales</taxon>
        <taxon>Solanaceae</taxon>
        <taxon>Solanoideae</taxon>
        <taxon>Datureae</taxon>
        <taxon>Datura</taxon>
    </lineage>
</organism>
<dbReference type="InterPro" id="IPR036426">
    <property type="entry name" value="Bulb-type_lectin_dom_sf"/>
</dbReference>
<proteinExistence type="predicted"/>
<evidence type="ECO:0000259" key="6">
    <source>
        <dbReference type="PROSITE" id="PS50927"/>
    </source>
</evidence>
<name>A0ABS8SKU5_DATST</name>
<keyword evidence="4" id="KW-0472">Membrane</keyword>
<protein>
    <submittedName>
        <fullName evidence="8">Uncharacterized protein</fullName>
    </submittedName>
</protein>
<dbReference type="EMBL" id="JACEIK010000583">
    <property type="protein sequence ID" value="MCD7459418.1"/>
    <property type="molecule type" value="Genomic_DNA"/>
</dbReference>
<dbReference type="Gene3D" id="2.90.10.10">
    <property type="entry name" value="Bulb-type lectin domain"/>
    <property type="match status" value="1"/>
</dbReference>
<dbReference type="InterPro" id="IPR011009">
    <property type="entry name" value="Kinase-like_dom_sf"/>
</dbReference>
<dbReference type="PANTHER" id="PTHR32444:SF90">
    <property type="entry name" value="RECEPTOR-LIKE SERINE_THREONINE-PROTEIN KINASE"/>
    <property type="match status" value="1"/>
</dbReference>
<evidence type="ECO:0000256" key="4">
    <source>
        <dbReference type="SAM" id="Phobius"/>
    </source>
</evidence>
<dbReference type="Pfam" id="PF08276">
    <property type="entry name" value="PAN_2"/>
    <property type="match status" value="1"/>
</dbReference>
<dbReference type="SMART" id="SM00108">
    <property type="entry name" value="B_lectin"/>
    <property type="match status" value="1"/>
</dbReference>
<keyword evidence="9" id="KW-1185">Reference proteome</keyword>
<keyword evidence="3" id="KW-0325">Glycoprotein</keyword>
<comment type="caution">
    <text evidence="8">The sequence shown here is derived from an EMBL/GenBank/DDBJ whole genome shotgun (WGS) entry which is preliminary data.</text>
</comment>
<keyword evidence="4" id="KW-0812">Transmembrane</keyword>
<feature type="chain" id="PRO_5047134758" evidence="5">
    <location>
        <begin position="22"/>
        <end position="528"/>
    </location>
</feature>
<feature type="domain" description="Apple" evidence="7">
    <location>
        <begin position="340"/>
        <end position="421"/>
    </location>
</feature>
<feature type="non-terminal residue" evidence="8">
    <location>
        <position position="528"/>
    </location>
</feature>
<feature type="domain" description="Bulb-type lectin" evidence="6">
    <location>
        <begin position="23"/>
        <end position="145"/>
    </location>
</feature>
<keyword evidence="1 5" id="KW-0732">Signal</keyword>
<dbReference type="SMART" id="SM00473">
    <property type="entry name" value="PAN_AP"/>
    <property type="match status" value="1"/>
</dbReference>
<evidence type="ECO:0000256" key="3">
    <source>
        <dbReference type="ARBA" id="ARBA00023180"/>
    </source>
</evidence>
<dbReference type="Proteomes" id="UP000823775">
    <property type="component" value="Unassembled WGS sequence"/>
</dbReference>
<dbReference type="Pfam" id="PF00954">
    <property type="entry name" value="S_locus_glycop"/>
    <property type="match status" value="1"/>
</dbReference>
<dbReference type="SUPFAM" id="SSF56112">
    <property type="entry name" value="Protein kinase-like (PK-like)"/>
    <property type="match status" value="1"/>
</dbReference>
<dbReference type="PROSITE" id="PS50948">
    <property type="entry name" value="PAN"/>
    <property type="match status" value="1"/>
</dbReference>
<dbReference type="InterPro" id="IPR003609">
    <property type="entry name" value="Pan_app"/>
</dbReference>
<dbReference type="SUPFAM" id="SSF51110">
    <property type="entry name" value="alpha-D-mannose-specific plant lectins"/>
    <property type="match status" value="1"/>
</dbReference>
<evidence type="ECO:0000256" key="1">
    <source>
        <dbReference type="ARBA" id="ARBA00022729"/>
    </source>
</evidence>
<dbReference type="Pfam" id="PF01453">
    <property type="entry name" value="B_lectin"/>
    <property type="match status" value="1"/>
</dbReference>
<dbReference type="InterPro" id="IPR001480">
    <property type="entry name" value="Bulb-type_lectin_dom"/>
</dbReference>